<proteinExistence type="predicted"/>
<accession>A0A2Z5G8B4</accession>
<dbReference type="Proteomes" id="UP000253606">
    <property type="component" value="Chromosome"/>
</dbReference>
<dbReference type="EMBL" id="CP030840">
    <property type="protein sequence ID" value="AXC14944.1"/>
    <property type="molecule type" value="Genomic_DNA"/>
</dbReference>
<name>A0A2Z5G8B4_9BACT</name>
<gene>
    <name evidence="1" type="ORF">ACPOL_5698</name>
</gene>
<dbReference type="KEGG" id="abas:ACPOL_5698"/>
<organism evidence="1 2">
    <name type="scientific">Acidisarcina polymorpha</name>
    <dbReference type="NCBI Taxonomy" id="2211140"/>
    <lineage>
        <taxon>Bacteria</taxon>
        <taxon>Pseudomonadati</taxon>
        <taxon>Acidobacteriota</taxon>
        <taxon>Terriglobia</taxon>
        <taxon>Terriglobales</taxon>
        <taxon>Acidobacteriaceae</taxon>
        <taxon>Acidisarcina</taxon>
    </lineage>
</organism>
<evidence type="ECO:0000313" key="2">
    <source>
        <dbReference type="Proteomes" id="UP000253606"/>
    </source>
</evidence>
<keyword evidence="2" id="KW-1185">Reference proteome</keyword>
<evidence type="ECO:0000313" key="1">
    <source>
        <dbReference type="EMBL" id="AXC14944.1"/>
    </source>
</evidence>
<reference evidence="1 2" key="1">
    <citation type="journal article" date="2018" name="Front. Microbiol.">
        <title>Hydrolytic Capabilities as a Key to Environmental Success: Chitinolytic and Cellulolytic Acidobacteria From Acidic Sub-arctic Soils and Boreal Peatlands.</title>
        <authorList>
            <person name="Belova S.E."/>
            <person name="Ravin N.V."/>
            <person name="Pankratov T.A."/>
            <person name="Rakitin A.L."/>
            <person name="Ivanova A.A."/>
            <person name="Beletsky A.V."/>
            <person name="Mardanov A.V."/>
            <person name="Sinninghe Damste J.S."/>
            <person name="Dedysh S.N."/>
        </authorList>
    </citation>
    <scope>NUCLEOTIDE SEQUENCE [LARGE SCALE GENOMIC DNA]</scope>
    <source>
        <strain evidence="1 2">SBC82</strain>
    </source>
</reference>
<protein>
    <submittedName>
        <fullName evidence="1">Uncharacterized protein</fullName>
    </submittedName>
</protein>
<dbReference type="AlphaFoldDB" id="A0A2Z5G8B4"/>
<sequence length="596" mass="66425">MGFGSARSVFIPRTFLLESNDPLSTDLVEADFDPNVVALPDLPHPDHFLKSAAPLNLSLSSSFNQLPAYHRPNALLPSKSLLPRKQLEPQNQSSSDPTQSIDPATTVAQENSDFGNMSINGVDVGEAWNNIQQFMPPAFNLEAHEVPIVDPASDTYAAAGPYNWRGLFAQSLFFNVVENTFRSASDDQIRNMLAHKPFWHDWLASTKQFNMRRWNDGDDFLVNYVGHPMQGAVSGFIEIQNDPVGRQLEIGANRAYWKSRFQALVWATLYSAHSEISPIGEAGIGNEGGWTYPIVCKQKGCQSWHPGIHYTNNTGWVDFTITPTVGTLWLIAEDTLDRYISDRIQVGDRFNLMYMFLRGALNPSRSMANAMRFKAPWYRDFQHDPEIEDSYAVHLQPTEEEIVEAGPLRRISIAPNVHTMPFGSPGDPCVLCFGEPGLGIGVDIAFSRWLSASFAADRQGGLIPKRSVATASTTSYGFGLRLVHEGRTGSLSFAVRPGLITDVTVLPLELDPMRNTYFHPVQTENRAAVSLMLSNDYKISRALAVRYSVEDTIVRYRNAVQDPPGVGKPPYLSWLSKDEYTNKSNWSCQAGPVFHF</sequence>